<evidence type="ECO:0000313" key="3">
    <source>
        <dbReference type="RefSeq" id="XP_015956049.1"/>
    </source>
</evidence>
<name>A0A6P4CSJ5_ARADU</name>
<keyword evidence="1" id="KW-1133">Transmembrane helix</keyword>
<dbReference type="Proteomes" id="UP000515211">
    <property type="component" value="Chromosome 3"/>
</dbReference>
<dbReference type="KEGG" id="adu:107480421"/>
<accession>A0A6P4CSJ5</accession>
<keyword evidence="1" id="KW-0472">Membrane</keyword>
<dbReference type="OrthoDB" id="1653570at2759"/>
<feature type="transmembrane region" description="Helical" evidence="1">
    <location>
        <begin position="20"/>
        <end position="38"/>
    </location>
</feature>
<reference evidence="3" key="2">
    <citation type="submission" date="2025-08" db="UniProtKB">
        <authorList>
            <consortium name="RefSeq"/>
        </authorList>
    </citation>
    <scope>IDENTIFICATION</scope>
    <source>
        <tissue evidence="3">Whole plant</tissue>
    </source>
</reference>
<dbReference type="AlphaFoldDB" id="A0A6P4CSJ5"/>
<proteinExistence type="predicted"/>
<dbReference type="RefSeq" id="XP_015956049.1">
    <property type="nucleotide sequence ID" value="XM_016100563.3"/>
</dbReference>
<evidence type="ECO:0000256" key="1">
    <source>
        <dbReference type="SAM" id="Phobius"/>
    </source>
</evidence>
<protein>
    <submittedName>
        <fullName evidence="3">Uncharacterized protein LOC107480421</fullName>
    </submittedName>
</protein>
<dbReference type="GeneID" id="107480421"/>
<dbReference type="PANTHER" id="PTHR35771:SF3">
    <property type="entry name" value="TRANSMEMBRANE PROTEIN"/>
    <property type="match status" value="1"/>
</dbReference>
<evidence type="ECO:0000313" key="2">
    <source>
        <dbReference type="Proteomes" id="UP000515211"/>
    </source>
</evidence>
<sequence>MLDFGEELSLESSRIPCLIWIQLIVFFLLLALFFLLSFDDSSTASPSSASASPSAATSLLRQKSLVNGNNHHHHVSTSTALTNRLQHTRGAENLSIKGEIETSSSTRTVREEIAEREGSPLYFLHPCHYFKLARVAFLKCLGLDSTESDSPPIRRPRKRKES</sequence>
<organism evidence="2 3">
    <name type="scientific">Arachis duranensis</name>
    <name type="common">Wild peanut</name>
    <dbReference type="NCBI Taxonomy" id="130453"/>
    <lineage>
        <taxon>Eukaryota</taxon>
        <taxon>Viridiplantae</taxon>
        <taxon>Streptophyta</taxon>
        <taxon>Embryophyta</taxon>
        <taxon>Tracheophyta</taxon>
        <taxon>Spermatophyta</taxon>
        <taxon>Magnoliopsida</taxon>
        <taxon>eudicotyledons</taxon>
        <taxon>Gunneridae</taxon>
        <taxon>Pentapetalae</taxon>
        <taxon>rosids</taxon>
        <taxon>fabids</taxon>
        <taxon>Fabales</taxon>
        <taxon>Fabaceae</taxon>
        <taxon>Papilionoideae</taxon>
        <taxon>50 kb inversion clade</taxon>
        <taxon>dalbergioids sensu lato</taxon>
        <taxon>Dalbergieae</taxon>
        <taxon>Pterocarpus clade</taxon>
        <taxon>Arachis</taxon>
    </lineage>
</organism>
<dbReference type="PANTHER" id="PTHR35771">
    <property type="entry name" value="TRANSMEMBRANE PROTEIN-RELATED"/>
    <property type="match status" value="1"/>
</dbReference>
<keyword evidence="1" id="KW-0812">Transmembrane</keyword>
<reference evidence="2" key="1">
    <citation type="journal article" date="2016" name="Nat. Genet.">
        <title>The genome sequences of Arachis duranensis and Arachis ipaensis, the diploid ancestors of cultivated peanut.</title>
        <authorList>
            <person name="Bertioli D.J."/>
            <person name="Cannon S.B."/>
            <person name="Froenicke L."/>
            <person name="Huang G."/>
            <person name="Farmer A.D."/>
            <person name="Cannon E.K."/>
            <person name="Liu X."/>
            <person name="Gao D."/>
            <person name="Clevenger J."/>
            <person name="Dash S."/>
            <person name="Ren L."/>
            <person name="Moretzsohn M.C."/>
            <person name="Shirasawa K."/>
            <person name="Huang W."/>
            <person name="Vidigal B."/>
            <person name="Abernathy B."/>
            <person name="Chu Y."/>
            <person name="Niederhuth C.E."/>
            <person name="Umale P."/>
            <person name="Araujo A.C."/>
            <person name="Kozik A."/>
            <person name="Kim K.D."/>
            <person name="Burow M.D."/>
            <person name="Varshney R.K."/>
            <person name="Wang X."/>
            <person name="Zhang X."/>
            <person name="Barkley N."/>
            <person name="Guimaraes P.M."/>
            <person name="Isobe S."/>
            <person name="Guo B."/>
            <person name="Liao B."/>
            <person name="Stalker H.T."/>
            <person name="Schmitz R.J."/>
            <person name="Scheffler B.E."/>
            <person name="Leal-Bertioli S.C."/>
            <person name="Xun X."/>
            <person name="Jackson S.A."/>
            <person name="Michelmore R."/>
            <person name="Ozias-Akins P."/>
        </authorList>
    </citation>
    <scope>NUCLEOTIDE SEQUENCE [LARGE SCALE GENOMIC DNA]</scope>
    <source>
        <strain evidence="2">cv. V14167</strain>
    </source>
</reference>
<keyword evidence="2" id="KW-1185">Reference proteome</keyword>
<gene>
    <name evidence="3" type="primary">LOC107480421</name>
</gene>